<keyword evidence="2" id="KW-1185">Reference proteome</keyword>
<dbReference type="InterPro" id="IPR013207">
    <property type="entry name" value="LGFP"/>
</dbReference>
<dbReference type="EMBL" id="QKRW01000028">
    <property type="protein sequence ID" value="RAL61799.1"/>
    <property type="molecule type" value="Genomic_DNA"/>
</dbReference>
<evidence type="ECO:0000313" key="2">
    <source>
        <dbReference type="Proteomes" id="UP000249056"/>
    </source>
</evidence>
<gene>
    <name evidence="1" type="ORF">DID88_002862</name>
</gene>
<dbReference type="OrthoDB" id="5411468at2759"/>
<evidence type="ECO:0000313" key="1">
    <source>
        <dbReference type="EMBL" id="RAL61799.1"/>
    </source>
</evidence>
<comment type="caution">
    <text evidence="1">The sequence shown here is derived from an EMBL/GenBank/DDBJ whole genome shotgun (WGS) entry which is preliminary data.</text>
</comment>
<proteinExistence type="predicted"/>
<sequence>MPLHRSSSLRISVHCPDYNNSEHPTFQQLLRNQDAAVDLIAEKAASLPWTGPLKGGFVMNENGYSRPYVNATIFAKADTFRKAGIAFEVHGDILTKYVTMGGDRSKLGCPVTDELWTPGRTFHFNNFASGAIYCHSKIGTCVLNGEIPKKKG</sequence>
<organism evidence="1 2">
    <name type="scientific">Monilinia fructigena</name>
    <dbReference type="NCBI Taxonomy" id="38457"/>
    <lineage>
        <taxon>Eukaryota</taxon>
        <taxon>Fungi</taxon>
        <taxon>Dikarya</taxon>
        <taxon>Ascomycota</taxon>
        <taxon>Pezizomycotina</taxon>
        <taxon>Leotiomycetes</taxon>
        <taxon>Helotiales</taxon>
        <taxon>Sclerotiniaceae</taxon>
        <taxon>Monilinia</taxon>
    </lineage>
</organism>
<dbReference type="AlphaFoldDB" id="A0A395ITX1"/>
<dbReference type="Proteomes" id="UP000249056">
    <property type="component" value="Unassembled WGS sequence"/>
</dbReference>
<reference evidence="1 2" key="1">
    <citation type="submission" date="2018-06" db="EMBL/GenBank/DDBJ databases">
        <title>Genome Sequence of the Brown Rot Fungal Pathogen Monilinia fructigena.</title>
        <authorList>
            <person name="Landi L."/>
            <person name="De Miccolis Angelini R.M."/>
            <person name="Pollastro S."/>
            <person name="Abate D."/>
            <person name="Faretra F."/>
            <person name="Romanazzi G."/>
        </authorList>
    </citation>
    <scope>NUCLEOTIDE SEQUENCE [LARGE SCALE GENOMIC DNA]</scope>
    <source>
        <strain evidence="1 2">Mfrg269</strain>
    </source>
</reference>
<name>A0A395ITX1_9HELO</name>
<dbReference type="Pfam" id="PF08310">
    <property type="entry name" value="LGFP"/>
    <property type="match status" value="1"/>
</dbReference>
<protein>
    <submittedName>
        <fullName evidence="1">Uncharacterized protein</fullName>
    </submittedName>
</protein>
<accession>A0A395ITX1</accession>